<dbReference type="Pfam" id="PF00550">
    <property type="entry name" value="PP-binding"/>
    <property type="match status" value="1"/>
</dbReference>
<dbReference type="PROSITE" id="PS50075">
    <property type="entry name" value="CARRIER"/>
    <property type="match status" value="1"/>
</dbReference>
<dbReference type="Proteomes" id="UP000002588">
    <property type="component" value="Chromosome"/>
</dbReference>
<sequence>MTALTHELKVLIVDACDKACDPATISDDEILFGPEAPLALDSLDALQVSMALQKKYGVRLTDSKETRRILASVANLAAFLQAHGKTGTSA</sequence>
<proteinExistence type="predicted"/>
<organism evidence="2 3">
    <name type="scientific">Azoarcus sp. (strain BH72)</name>
    <dbReference type="NCBI Taxonomy" id="418699"/>
    <lineage>
        <taxon>Bacteria</taxon>
        <taxon>Pseudomonadati</taxon>
        <taxon>Pseudomonadota</taxon>
        <taxon>Betaproteobacteria</taxon>
        <taxon>Rhodocyclales</taxon>
        <taxon>Zoogloeaceae</taxon>
        <taxon>Azoarcus</taxon>
    </lineage>
</organism>
<keyword evidence="3" id="KW-1185">Reference proteome</keyword>
<dbReference type="SUPFAM" id="SSF47336">
    <property type="entry name" value="ACP-like"/>
    <property type="match status" value="1"/>
</dbReference>
<dbReference type="RefSeq" id="WP_011764020.1">
    <property type="nucleotide sequence ID" value="NC_008702.1"/>
</dbReference>
<dbReference type="KEGG" id="azo:azo0285"/>
<reference evidence="2 3" key="1">
    <citation type="journal article" date="2006" name="Nat. Biotechnol.">
        <title>Complete genome of the mutualistic, N2-fixing grass endophyte Azoarcus sp. strain BH72.</title>
        <authorList>
            <person name="Krause A."/>
            <person name="Ramakumar A."/>
            <person name="Bartels D."/>
            <person name="Battistoni F."/>
            <person name="Bekel T."/>
            <person name="Boch J."/>
            <person name="Boehm M."/>
            <person name="Friedrich F."/>
            <person name="Hurek T."/>
            <person name="Krause L."/>
            <person name="Linke B."/>
            <person name="McHardy A.C."/>
            <person name="Sarkar A."/>
            <person name="Schneiker S."/>
            <person name="Syed A.A."/>
            <person name="Thauer R."/>
            <person name="Vorhoelter F.-J."/>
            <person name="Weidner S."/>
            <person name="Puehler A."/>
            <person name="Reinhold-Hurek B."/>
            <person name="Kaiser O."/>
            <person name="Goesmann A."/>
        </authorList>
    </citation>
    <scope>NUCLEOTIDE SEQUENCE [LARGE SCALE GENOMIC DNA]</scope>
    <source>
        <strain evidence="2 3">BH72</strain>
    </source>
</reference>
<dbReference type="InterPro" id="IPR009081">
    <property type="entry name" value="PP-bd_ACP"/>
</dbReference>
<gene>
    <name evidence="2" type="ordered locus">azo0285</name>
</gene>
<dbReference type="STRING" id="62928.azo0285"/>
<dbReference type="EMBL" id="AM406670">
    <property type="protein sequence ID" value="CAL92902.1"/>
    <property type="molecule type" value="Genomic_DNA"/>
</dbReference>
<dbReference type="Gene3D" id="1.10.1200.10">
    <property type="entry name" value="ACP-like"/>
    <property type="match status" value="1"/>
</dbReference>
<feature type="domain" description="Carrier" evidence="1">
    <location>
        <begin position="2"/>
        <end position="84"/>
    </location>
</feature>
<dbReference type="InterPro" id="IPR036736">
    <property type="entry name" value="ACP-like_sf"/>
</dbReference>
<evidence type="ECO:0000313" key="3">
    <source>
        <dbReference type="Proteomes" id="UP000002588"/>
    </source>
</evidence>
<evidence type="ECO:0000259" key="1">
    <source>
        <dbReference type="PROSITE" id="PS50075"/>
    </source>
</evidence>
<protein>
    <submittedName>
        <fullName evidence="2">Conserved hypothetical acyl carrier protein</fullName>
    </submittedName>
</protein>
<dbReference type="HOGENOM" id="CLU_108696_14_2_4"/>
<evidence type="ECO:0000313" key="2">
    <source>
        <dbReference type="EMBL" id="CAL92902.1"/>
    </source>
</evidence>
<name>A1K247_AZOSB</name>
<accession>A1K247</accession>
<dbReference type="eggNOG" id="COG0236">
    <property type="taxonomic scope" value="Bacteria"/>
</dbReference>
<dbReference type="AlphaFoldDB" id="A1K247"/>